<dbReference type="InterPro" id="IPR015797">
    <property type="entry name" value="NUDIX_hydrolase-like_dom_sf"/>
</dbReference>
<evidence type="ECO:0000313" key="8">
    <source>
        <dbReference type="EMBL" id="TVV74376.1"/>
    </source>
</evidence>
<dbReference type="InterPro" id="IPR000086">
    <property type="entry name" value="NUDIX_hydrolase_dom"/>
</dbReference>
<dbReference type="RefSeq" id="WP_145150808.1">
    <property type="nucleotide sequence ID" value="NZ_VNIM01000034.1"/>
</dbReference>
<evidence type="ECO:0000256" key="5">
    <source>
        <dbReference type="ARBA" id="ARBA00022842"/>
    </source>
</evidence>
<evidence type="ECO:0000256" key="6">
    <source>
        <dbReference type="ARBA" id="ARBA00023211"/>
    </source>
</evidence>
<comment type="cofactor">
    <cofactor evidence="2">
        <name>Mg(2+)</name>
        <dbReference type="ChEBI" id="CHEBI:18420"/>
    </cofactor>
</comment>
<evidence type="ECO:0000256" key="1">
    <source>
        <dbReference type="ARBA" id="ARBA00001936"/>
    </source>
</evidence>
<dbReference type="InterPro" id="IPR039121">
    <property type="entry name" value="NUDT19"/>
</dbReference>
<dbReference type="Gene3D" id="3.90.79.10">
    <property type="entry name" value="Nucleoside Triphosphate Pyrophosphohydrolase"/>
    <property type="match status" value="1"/>
</dbReference>
<name>A0A558R4R9_9SPHN</name>
<dbReference type="GO" id="GO:0016818">
    <property type="term" value="F:hydrolase activity, acting on acid anhydrides, in phosphorus-containing anhydrides"/>
    <property type="evidence" value="ECO:0007669"/>
    <property type="project" value="InterPro"/>
</dbReference>
<dbReference type="CDD" id="cd18870">
    <property type="entry name" value="NUDIX_AcylCoAdiphos_Nudt19"/>
    <property type="match status" value="1"/>
</dbReference>
<dbReference type="EMBL" id="VNIM01000034">
    <property type="protein sequence ID" value="TVV74376.1"/>
    <property type="molecule type" value="Genomic_DNA"/>
</dbReference>
<protein>
    <submittedName>
        <fullName evidence="8">NUDIX hydrolase</fullName>
    </submittedName>
</protein>
<keyword evidence="9" id="KW-1185">Reference proteome</keyword>
<dbReference type="OrthoDB" id="7183442at2"/>
<comment type="caution">
    <text evidence="8">The sequence shown here is derived from an EMBL/GenBank/DDBJ whole genome shotgun (WGS) entry which is preliminary data.</text>
</comment>
<keyword evidence="5" id="KW-0460">Magnesium</keyword>
<evidence type="ECO:0000256" key="2">
    <source>
        <dbReference type="ARBA" id="ARBA00001946"/>
    </source>
</evidence>
<dbReference type="PROSITE" id="PS51462">
    <property type="entry name" value="NUDIX"/>
    <property type="match status" value="1"/>
</dbReference>
<dbReference type="AlphaFoldDB" id="A0A558R4R9"/>
<reference evidence="8 9" key="1">
    <citation type="submission" date="2019-07" db="EMBL/GenBank/DDBJ databases">
        <title>Sphingomonas solaris sp. nov., isolated from a solar panel from Boston, Massachusetts.</title>
        <authorList>
            <person name="Tanner K."/>
            <person name="Pascual J."/>
            <person name="Mancuso C."/>
            <person name="Pereto J."/>
            <person name="Khalil A."/>
            <person name="Vilanova C."/>
        </authorList>
    </citation>
    <scope>NUCLEOTIDE SEQUENCE [LARGE SCALE GENOMIC DNA]</scope>
    <source>
        <strain evidence="8 9">R4DWN</strain>
    </source>
</reference>
<organism evidence="8 9">
    <name type="scientific">Alterirhizorhabdus solaris</name>
    <dbReference type="NCBI Taxonomy" id="2529389"/>
    <lineage>
        <taxon>Bacteria</taxon>
        <taxon>Pseudomonadati</taxon>
        <taxon>Pseudomonadota</taxon>
        <taxon>Alphaproteobacteria</taxon>
        <taxon>Sphingomonadales</taxon>
        <taxon>Rhizorhabdaceae</taxon>
        <taxon>Alterirhizorhabdus</taxon>
    </lineage>
</organism>
<evidence type="ECO:0000256" key="3">
    <source>
        <dbReference type="ARBA" id="ARBA00022723"/>
    </source>
</evidence>
<evidence type="ECO:0000259" key="7">
    <source>
        <dbReference type="PROSITE" id="PS51462"/>
    </source>
</evidence>
<dbReference type="SUPFAM" id="SSF55811">
    <property type="entry name" value="Nudix"/>
    <property type="match status" value="1"/>
</dbReference>
<keyword evidence="4 8" id="KW-0378">Hydrolase</keyword>
<evidence type="ECO:0000313" key="9">
    <source>
        <dbReference type="Proteomes" id="UP000318681"/>
    </source>
</evidence>
<dbReference type="PANTHER" id="PTHR12318:SF0">
    <property type="entry name" value="ACYL-COENZYME A DIPHOSPHATASE NUDT19"/>
    <property type="match status" value="1"/>
</dbReference>
<dbReference type="Proteomes" id="UP000318681">
    <property type="component" value="Unassembled WGS sequence"/>
</dbReference>
<evidence type="ECO:0000256" key="4">
    <source>
        <dbReference type="ARBA" id="ARBA00022801"/>
    </source>
</evidence>
<dbReference type="GO" id="GO:0046872">
    <property type="term" value="F:metal ion binding"/>
    <property type="evidence" value="ECO:0007669"/>
    <property type="project" value="UniProtKB-KW"/>
</dbReference>
<sequence>MTMMIPAATLVLFRPGADGVAEVLMMERAGGMAFAAGAMVFPGGRVDPGDHAVAAGMAAGCDPESAVARVAAVRETIEEVGIAVGLVPAPDAASVARLRAGLAAGQDFGGLLAGEGLRLEADALTPFARWRPNAPERRNFDTLFFVAEAPADAIASADGGESVRVTWATPQALLDAADAGHHHVIFPTRRNLERLAQLSTIAIARAHAADHPVTVITPFLEMREGEEWLCIPEGCGYPVTAEPMSRVRRG</sequence>
<comment type="cofactor">
    <cofactor evidence="1">
        <name>Mn(2+)</name>
        <dbReference type="ChEBI" id="CHEBI:29035"/>
    </cofactor>
</comment>
<keyword evidence="6" id="KW-0464">Manganese</keyword>
<proteinExistence type="predicted"/>
<keyword evidence="3" id="KW-0479">Metal-binding</keyword>
<dbReference type="PANTHER" id="PTHR12318">
    <property type="entry name" value="TESTOSTERONE-REGULATED PROTEIN RP2"/>
    <property type="match status" value="1"/>
</dbReference>
<gene>
    <name evidence="8" type="ORF">FOY91_09905</name>
</gene>
<feature type="domain" description="Nudix hydrolase" evidence="7">
    <location>
        <begin position="3"/>
        <end position="193"/>
    </location>
</feature>
<accession>A0A558R4R9</accession>